<evidence type="ECO:0000313" key="3">
    <source>
        <dbReference type="Proteomes" id="UP001596108"/>
    </source>
</evidence>
<organism evidence="2 3">
    <name type="scientific">Cohnella yongneupensis</name>
    <dbReference type="NCBI Taxonomy" id="425006"/>
    <lineage>
        <taxon>Bacteria</taxon>
        <taxon>Bacillati</taxon>
        <taxon>Bacillota</taxon>
        <taxon>Bacilli</taxon>
        <taxon>Bacillales</taxon>
        <taxon>Paenibacillaceae</taxon>
        <taxon>Cohnella</taxon>
    </lineage>
</organism>
<accession>A0ABW0R1U9</accession>
<dbReference type="GO" id="GO:0004519">
    <property type="term" value="F:endonuclease activity"/>
    <property type="evidence" value="ECO:0007669"/>
    <property type="project" value="UniProtKB-KW"/>
</dbReference>
<keyword evidence="2" id="KW-0378">Hydrolase</keyword>
<proteinExistence type="predicted"/>
<dbReference type="RefSeq" id="WP_378113166.1">
    <property type="nucleotide sequence ID" value="NZ_JBHSNC010000052.1"/>
</dbReference>
<evidence type="ECO:0000313" key="2">
    <source>
        <dbReference type="EMBL" id="MFC5531211.1"/>
    </source>
</evidence>
<keyword evidence="2" id="KW-0540">Nuclease</keyword>
<dbReference type="Proteomes" id="UP001596108">
    <property type="component" value="Unassembled WGS sequence"/>
</dbReference>
<dbReference type="EMBL" id="JBHSNC010000052">
    <property type="protein sequence ID" value="MFC5531211.1"/>
    <property type="molecule type" value="Genomic_DNA"/>
</dbReference>
<keyword evidence="2" id="KW-0255">Endonuclease</keyword>
<feature type="domain" description="HNH nuclease" evidence="1">
    <location>
        <begin position="202"/>
        <end position="255"/>
    </location>
</feature>
<keyword evidence="3" id="KW-1185">Reference proteome</keyword>
<sequence length="305" mass="35151">MTNKIIPTKEDPIVNPWLHKIGKERAEQWLKDNGAITTDEDDDDGQTHFVHGDNGESIKITVRWHHEGKDKPTSAPNVSAVQELPSKVSHTLLVRTFFGYEGFDTDYCYFTFIPRAFATTSQDVTYRTKKKDFIYELIPQSQLETFPYSNNTLPEDTVKEMEDMASEVNSLPLSSTEKDQMIRARIGQGKFKRDLLKQSDKCRLCSVSDQRFLIGSHIKPWSKCEEQPYERIDPFNGFLLCPNHDSLFDKGLISFIDSGEVIISPSVDTLTRMLLNIRDTDVISVDEKHLPYLQWHRVHHKDKLS</sequence>
<reference evidence="3" key="1">
    <citation type="journal article" date="2019" name="Int. J. Syst. Evol. Microbiol.">
        <title>The Global Catalogue of Microorganisms (GCM) 10K type strain sequencing project: providing services to taxonomists for standard genome sequencing and annotation.</title>
        <authorList>
            <consortium name="The Broad Institute Genomics Platform"/>
            <consortium name="The Broad Institute Genome Sequencing Center for Infectious Disease"/>
            <person name="Wu L."/>
            <person name="Ma J."/>
        </authorList>
    </citation>
    <scope>NUCLEOTIDE SEQUENCE [LARGE SCALE GENOMIC DNA]</scope>
    <source>
        <strain evidence="3">CGMCC 1.18578</strain>
    </source>
</reference>
<gene>
    <name evidence="2" type="ORF">ACFPQ4_17465</name>
</gene>
<dbReference type="Pfam" id="PF13391">
    <property type="entry name" value="HNH_2"/>
    <property type="match status" value="1"/>
</dbReference>
<evidence type="ECO:0000259" key="1">
    <source>
        <dbReference type="Pfam" id="PF13391"/>
    </source>
</evidence>
<protein>
    <submittedName>
        <fullName evidence="2">HNH endonuclease</fullName>
    </submittedName>
</protein>
<comment type="caution">
    <text evidence="2">The sequence shown here is derived from an EMBL/GenBank/DDBJ whole genome shotgun (WGS) entry which is preliminary data.</text>
</comment>
<name>A0ABW0R1U9_9BACL</name>
<dbReference type="InterPro" id="IPR003615">
    <property type="entry name" value="HNH_nuc"/>
</dbReference>